<feature type="repeat" description="WD" evidence="3">
    <location>
        <begin position="92"/>
        <end position="135"/>
    </location>
</feature>
<dbReference type="EMBL" id="PNEN01000366">
    <property type="protein sequence ID" value="PPJ59627.1"/>
    <property type="molecule type" value="Genomic_DNA"/>
</dbReference>
<feature type="compositionally biased region" description="Basic and acidic residues" evidence="4">
    <location>
        <begin position="959"/>
        <end position="968"/>
    </location>
</feature>
<evidence type="ECO:0000256" key="4">
    <source>
        <dbReference type="SAM" id="MobiDB-lite"/>
    </source>
</evidence>
<dbReference type="GO" id="GO:0080008">
    <property type="term" value="C:Cul4-RING E3 ubiquitin ligase complex"/>
    <property type="evidence" value="ECO:0007669"/>
    <property type="project" value="TreeGrafter"/>
</dbReference>
<dbReference type="InterPro" id="IPR036322">
    <property type="entry name" value="WD40_repeat_dom_sf"/>
</dbReference>
<comment type="caution">
    <text evidence="5">The sequence shown here is derived from an EMBL/GenBank/DDBJ whole genome shotgun (WGS) entry which is preliminary data.</text>
</comment>
<dbReference type="STRING" id="357750.A0A2S6CIS5"/>
<name>A0A2S6CIS5_9PEZI</name>
<dbReference type="PROSITE" id="PS50294">
    <property type="entry name" value="WD_REPEATS_REGION"/>
    <property type="match status" value="3"/>
</dbReference>
<dbReference type="Gene3D" id="2.130.10.10">
    <property type="entry name" value="YVTN repeat-like/Quinoprotein amine dehydrogenase"/>
    <property type="match status" value="3"/>
</dbReference>
<evidence type="ECO:0008006" key="7">
    <source>
        <dbReference type="Google" id="ProtNLM"/>
    </source>
</evidence>
<evidence type="ECO:0000256" key="1">
    <source>
        <dbReference type="ARBA" id="ARBA00022574"/>
    </source>
</evidence>
<reference evidence="6" key="1">
    <citation type="journal article" date="2017" name="bioRxiv">
        <title>Conservation of a gene cluster reveals novel cercosporin biosynthetic mechanisms and extends production to the genus Colletotrichum.</title>
        <authorList>
            <person name="de Jonge R."/>
            <person name="Ebert M.K."/>
            <person name="Huitt-Roehl C.R."/>
            <person name="Pal P."/>
            <person name="Suttle J.C."/>
            <person name="Spanner R.E."/>
            <person name="Neubauer J.D."/>
            <person name="Jurick W.M.II."/>
            <person name="Stott K.A."/>
            <person name="Secor G.A."/>
            <person name="Thomma B.P.H.J."/>
            <person name="Van de Peer Y."/>
            <person name="Townsend C.A."/>
            <person name="Bolton M.D."/>
        </authorList>
    </citation>
    <scope>NUCLEOTIDE SEQUENCE [LARGE SCALE GENOMIC DNA]</scope>
    <source>
        <strain evidence="6">CBS538.71</strain>
    </source>
</reference>
<dbReference type="InterPro" id="IPR001680">
    <property type="entry name" value="WD40_rpt"/>
</dbReference>
<feature type="compositionally biased region" description="Acidic residues" evidence="4">
    <location>
        <begin position="758"/>
        <end position="809"/>
    </location>
</feature>
<dbReference type="Proteomes" id="UP000237631">
    <property type="component" value="Unassembled WGS sequence"/>
</dbReference>
<dbReference type="SUPFAM" id="SSF50978">
    <property type="entry name" value="WD40 repeat-like"/>
    <property type="match status" value="1"/>
</dbReference>
<protein>
    <recommendedName>
        <fullName evidence="7">Anaphase-promoting complex subunit 4 WD40 domain-containing protein</fullName>
    </recommendedName>
</protein>
<dbReference type="Pfam" id="PF00400">
    <property type="entry name" value="WD40"/>
    <property type="match status" value="4"/>
</dbReference>
<evidence type="ECO:0000313" key="6">
    <source>
        <dbReference type="Proteomes" id="UP000237631"/>
    </source>
</evidence>
<sequence>MKDTTSFITRLHLRELRDEPQNRYRSLYAHRRLIESLDIVNELQGHTGCVNALSWSKDGRLLASGSDDTHLNIQEYLRSGSDEQFKLTTTVATGHTQNIFSVKFMPHSDNSTVVTAAGDGEVRVFDLNYSGTASQSSRAAALASNSRRRAGARAQTYLTDGNTNARVYRSHGDRVKRIVTESSPYLFLTCSEDGDVRQWDLRMPSSHYPPTRGYRFSQDSSAPAPLISYKKYGLDLNSISCSTSQPYYIALGGAHLHALLHDRRMTGRDKLQERGVDLPTIDRMSSADLELMSQATQCVRKFAPQGQRKMKRADNGHITALKISDARPDEMLVSWSGDHIYTFDLVRGSGEDEGASPNQSHFRSSSERKRKRVAGDSEVSLAPEGLPSARQRTEHRPNADGNASIRIRYQNGQSEDFALPTAAPLTERQRQAQRLAKQILRIRSSMIDRPAEATVYTEVVRQATSVLSEMDEISRNWTYPLDPEPIQVNSQQTMRYIRESARRFVQAAGTLSRVLGASVDEESIASFTSVEVRLSELPVQQHERFSYDFLRAILLWLESGIGRLIEGFTRAAHVPATSKAASRIPIAEEEASSEAVDEILIPYLLQLACDRPIINVEVNQFETDSNRLLFESERAAVLAFADAVRKPFADLSSPTEGSQSRQAAHQFWARSVAPGVLLNAGAAIKFVTLDRALGGRGRQTQEASIEEARIDLLLPGSHRFENDLTLPNLDFMDASHLPHQESGYEDAGDSSDDQITVEVDENGDSNDEDADGEHNEDDDEDEEEEDDDDDDDDDESQSDSSSEADEEDGVPNLGIPRYIYRSAFERRKLKSQVEPDVPTSASTRSYRGHCNLRTVKDVNYFGLDDEYVVSGSDDGNLFIWDRKTTELVNILEGDGEVVNVVQGHPYETMLAVSGIDSTVKIFSPDARCREDARLARGVSAAEPSSPVRIGRRNRRPARAHGESADHPSTDAAMDASDSDANDDHVSSLGLRSRRRMHQSYQIVQQNNMELEGSSHDSSITLPHSQLLQLLFGLSSGRNLGAVLGAHE</sequence>
<feature type="region of interest" description="Disordered" evidence="4">
    <location>
        <begin position="351"/>
        <end position="404"/>
    </location>
</feature>
<feature type="repeat" description="WD" evidence="3">
    <location>
        <begin position="864"/>
        <end position="890"/>
    </location>
</feature>
<dbReference type="GO" id="GO:0045717">
    <property type="term" value="P:negative regulation of fatty acid biosynthetic process"/>
    <property type="evidence" value="ECO:0007669"/>
    <property type="project" value="TreeGrafter"/>
</dbReference>
<gene>
    <name evidence="5" type="ORF">CBER1_01222</name>
</gene>
<dbReference type="PANTHER" id="PTHR15574:SF40">
    <property type="entry name" value="WD AND TETRATRICOPEPTIDE REPEATS PROTEIN 1"/>
    <property type="match status" value="1"/>
</dbReference>
<dbReference type="InterPro" id="IPR045151">
    <property type="entry name" value="DCAF8"/>
</dbReference>
<dbReference type="OrthoDB" id="4869960at2759"/>
<dbReference type="SMART" id="SM00320">
    <property type="entry name" value="WD40"/>
    <property type="match status" value="6"/>
</dbReference>
<dbReference type="GO" id="GO:0005737">
    <property type="term" value="C:cytoplasm"/>
    <property type="evidence" value="ECO:0007669"/>
    <property type="project" value="TreeGrafter"/>
</dbReference>
<dbReference type="AlphaFoldDB" id="A0A2S6CIS5"/>
<evidence type="ECO:0000256" key="3">
    <source>
        <dbReference type="PROSITE-ProRule" id="PRU00221"/>
    </source>
</evidence>
<proteinExistence type="predicted"/>
<evidence type="ECO:0000313" key="5">
    <source>
        <dbReference type="EMBL" id="PPJ59627.1"/>
    </source>
</evidence>
<keyword evidence="1 3" id="KW-0853">WD repeat</keyword>
<feature type="region of interest" description="Disordered" evidence="4">
    <location>
        <begin position="757"/>
        <end position="815"/>
    </location>
</feature>
<evidence type="ECO:0000256" key="2">
    <source>
        <dbReference type="ARBA" id="ARBA00022737"/>
    </source>
</evidence>
<keyword evidence="6" id="KW-1185">Reference proteome</keyword>
<feature type="region of interest" description="Disordered" evidence="4">
    <location>
        <begin position="933"/>
        <end position="993"/>
    </location>
</feature>
<dbReference type="PANTHER" id="PTHR15574">
    <property type="entry name" value="WD REPEAT DOMAIN-CONTAINING FAMILY"/>
    <property type="match status" value="1"/>
</dbReference>
<organism evidence="5 6">
    <name type="scientific">Cercospora berteroae</name>
    <dbReference type="NCBI Taxonomy" id="357750"/>
    <lineage>
        <taxon>Eukaryota</taxon>
        <taxon>Fungi</taxon>
        <taxon>Dikarya</taxon>
        <taxon>Ascomycota</taxon>
        <taxon>Pezizomycotina</taxon>
        <taxon>Dothideomycetes</taxon>
        <taxon>Dothideomycetidae</taxon>
        <taxon>Mycosphaerellales</taxon>
        <taxon>Mycosphaerellaceae</taxon>
        <taxon>Cercospora</taxon>
    </lineage>
</organism>
<dbReference type="PROSITE" id="PS50082">
    <property type="entry name" value="WD_REPEATS_2"/>
    <property type="match status" value="4"/>
</dbReference>
<feature type="repeat" description="WD" evidence="3">
    <location>
        <begin position="168"/>
        <end position="202"/>
    </location>
</feature>
<feature type="repeat" description="WD" evidence="3">
    <location>
        <begin position="43"/>
        <end position="73"/>
    </location>
</feature>
<dbReference type="InterPro" id="IPR015943">
    <property type="entry name" value="WD40/YVTN_repeat-like_dom_sf"/>
</dbReference>
<keyword evidence="2" id="KW-0677">Repeat</keyword>
<feature type="compositionally biased region" description="Basic residues" evidence="4">
    <location>
        <begin position="949"/>
        <end position="958"/>
    </location>
</feature>
<accession>A0A2S6CIS5</accession>